<reference evidence="3 4" key="1">
    <citation type="submission" date="2018-07" db="EMBL/GenBank/DDBJ databases">
        <title>Complete genome sequencing of Ornithinimicrobium sp. AMA3305.</title>
        <authorList>
            <person name="Bae J.-W."/>
        </authorList>
    </citation>
    <scope>NUCLEOTIDE SEQUENCE [LARGE SCALE GENOMIC DNA]</scope>
    <source>
        <strain evidence="3 4">AMA3305</strain>
    </source>
</reference>
<sequence length="121" mass="12242">MTPTTDGAEVLARLDACEEAWARALAGVADDLDRPSAAEGWSMRDVADHVTGGGDRVRRLVTGHLDDAATRDRDYRGGPGGDLLGARARLASGGDERGPGTCRTAPGGSAAGGRGAADAGR</sequence>
<organism evidence="3 4">
    <name type="scientific">Ornithinimicrobium avium</name>
    <dbReference type="NCBI Taxonomy" id="2283195"/>
    <lineage>
        <taxon>Bacteria</taxon>
        <taxon>Bacillati</taxon>
        <taxon>Actinomycetota</taxon>
        <taxon>Actinomycetes</taxon>
        <taxon>Micrococcales</taxon>
        <taxon>Ornithinimicrobiaceae</taxon>
        <taxon>Ornithinimicrobium</taxon>
    </lineage>
</organism>
<dbReference type="InterPro" id="IPR024344">
    <property type="entry name" value="MDMPI_metal-binding"/>
</dbReference>
<accession>A0A345NKH9</accession>
<proteinExistence type="predicted"/>
<name>A0A345NKH9_9MICO</name>
<dbReference type="AlphaFoldDB" id="A0A345NKH9"/>
<feature type="compositionally biased region" description="Low complexity" evidence="1">
    <location>
        <begin position="84"/>
        <end position="93"/>
    </location>
</feature>
<dbReference type="OrthoDB" id="3174612at2"/>
<feature type="domain" description="Mycothiol-dependent maleylpyruvate isomerase metal-binding" evidence="2">
    <location>
        <begin position="15"/>
        <end position="83"/>
    </location>
</feature>
<dbReference type="InterPro" id="IPR034660">
    <property type="entry name" value="DinB/YfiT-like"/>
</dbReference>
<dbReference type="EMBL" id="CP031229">
    <property type="protein sequence ID" value="AXH95537.1"/>
    <property type="molecule type" value="Genomic_DNA"/>
</dbReference>
<feature type="region of interest" description="Disordered" evidence="1">
    <location>
        <begin position="67"/>
        <end position="121"/>
    </location>
</feature>
<dbReference type="Gene3D" id="1.20.120.450">
    <property type="entry name" value="dinb family like domain"/>
    <property type="match status" value="1"/>
</dbReference>
<evidence type="ECO:0000256" key="1">
    <source>
        <dbReference type="SAM" id="MobiDB-lite"/>
    </source>
</evidence>
<dbReference type="GO" id="GO:0046872">
    <property type="term" value="F:metal ion binding"/>
    <property type="evidence" value="ECO:0007669"/>
    <property type="project" value="InterPro"/>
</dbReference>
<keyword evidence="4" id="KW-1185">Reference proteome</keyword>
<dbReference type="Proteomes" id="UP000253790">
    <property type="component" value="Chromosome"/>
</dbReference>
<evidence type="ECO:0000259" key="2">
    <source>
        <dbReference type="Pfam" id="PF11716"/>
    </source>
</evidence>
<gene>
    <name evidence="3" type="ORF">DV701_04795</name>
</gene>
<evidence type="ECO:0000313" key="3">
    <source>
        <dbReference type="EMBL" id="AXH95537.1"/>
    </source>
</evidence>
<feature type="compositionally biased region" description="Basic and acidic residues" evidence="1">
    <location>
        <begin position="67"/>
        <end position="76"/>
    </location>
</feature>
<dbReference type="Pfam" id="PF11716">
    <property type="entry name" value="MDMPI_N"/>
    <property type="match status" value="1"/>
</dbReference>
<dbReference type="SUPFAM" id="SSF109854">
    <property type="entry name" value="DinB/YfiT-like putative metalloenzymes"/>
    <property type="match status" value="1"/>
</dbReference>
<protein>
    <recommendedName>
        <fullName evidence="2">Mycothiol-dependent maleylpyruvate isomerase metal-binding domain-containing protein</fullName>
    </recommendedName>
</protein>
<evidence type="ECO:0000313" key="4">
    <source>
        <dbReference type="Proteomes" id="UP000253790"/>
    </source>
</evidence>
<dbReference type="KEGG" id="orn:DV701_04795"/>